<dbReference type="SMART" id="SM00322">
    <property type="entry name" value="KH"/>
    <property type="match status" value="1"/>
</dbReference>
<dbReference type="OrthoDB" id="9765882at2759"/>
<dbReference type="PROSITE" id="PS50084">
    <property type="entry name" value="KH_TYPE_1"/>
    <property type="match status" value="1"/>
</dbReference>
<accession>A0A6A1QHJ6</accession>
<evidence type="ECO:0000259" key="2">
    <source>
        <dbReference type="SMART" id="SM00322"/>
    </source>
</evidence>
<dbReference type="EMBL" id="SGJD01000147">
    <property type="protein sequence ID" value="KAB0406694.1"/>
    <property type="molecule type" value="Genomic_DNA"/>
</dbReference>
<dbReference type="SUPFAM" id="SSF54791">
    <property type="entry name" value="Eukaryotic type KH-domain (KH-domain type I)"/>
    <property type="match status" value="1"/>
</dbReference>
<dbReference type="InterPro" id="IPR036612">
    <property type="entry name" value="KH_dom_type_1_sf"/>
</dbReference>
<keyword evidence="1" id="KW-0694">RNA-binding</keyword>
<sequence length="101" mass="10780">MEGMIASGLNVTFTIQLFMHGKEVGSIIRKNRESVKKMCGESGVHINISKGNCAERIVTLAGPINAIFKAFAMIMDALEEDVSTIAQLPADPGHPEHGGPC</sequence>
<dbReference type="InterPro" id="IPR004088">
    <property type="entry name" value="KH_dom_type_1"/>
</dbReference>
<gene>
    <name evidence="3" type="ORF">E2I00_016959</name>
</gene>
<dbReference type="Gene3D" id="3.30.1370.10">
    <property type="entry name" value="K Homology domain, type 1"/>
    <property type="match status" value="1"/>
</dbReference>
<feature type="domain" description="K Homology" evidence="2">
    <location>
        <begin position="11"/>
        <end position="79"/>
    </location>
</feature>
<protein>
    <recommendedName>
        <fullName evidence="2">K Homology domain-containing protein</fullName>
    </recommendedName>
</protein>
<evidence type="ECO:0000313" key="3">
    <source>
        <dbReference type="EMBL" id="KAB0406694.1"/>
    </source>
</evidence>
<dbReference type="AlphaFoldDB" id="A0A6A1QHJ6"/>
<dbReference type="GO" id="GO:0003723">
    <property type="term" value="F:RNA binding"/>
    <property type="evidence" value="ECO:0007669"/>
    <property type="project" value="UniProtKB-UniRule"/>
</dbReference>
<evidence type="ECO:0000256" key="1">
    <source>
        <dbReference type="PROSITE-ProRule" id="PRU00117"/>
    </source>
</evidence>
<proteinExistence type="predicted"/>
<evidence type="ECO:0000313" key="4">
    <source>
        <dbReference type="Proteomes" id="UP000437017"/>
    </source>
</evidence>
<keyword evidence="4" id="KW-1185">Reference proteome</keyword>
<dbReference type="Proteomes" id="UP000437017">
    <property type="component" value="Unassembled WGS sequence"/>
</dbReference>
<dbReference type="InterPro" id="IPR004087">
    <property type="entry name" value="KH_dom"/>
</dbReference>
<dbReference type="Pfam" id="PF00013">
    <property type="entry name" value="KH_1"/>
    <property type="match status" value="1"/>
</dbReference>
<organism evidence="3 4">
    <name type="scientific">Balaenoptera physalus</name>
    <name type="common">Fin whale</name>
    <name type="synonym">Balaena physalus</name>
    <dbReference type="NCBI Taxonomy" id="9770"/>
    <lineage>
        <taxon>Eukaryota</taxon>
        <taxon>Metazoa</taxon>
        <taxon>Chordata</taxon>
        <taxon>Craniata</taxon>
        <taxon>Vertebrata</taxon>
        <taxon>Euteleostomi</taxon>
        <taxon>Mammalia</taxon>
        <taxon>Eutheria</taxon>
        <taxon>Laurasiatheria</taxon>
        <taxon>Artiodactyla</taxon>
        <taxon>Whippomorpha</taxon>
        <taxon>Cetacea</taxon>
        <taxon>Mysticeti</taxon>
        <taxon>Balaenopteridae</taxon>
        <taxon>Balaenoptera</taxon>
    </lineage>
</organism>
<reference evidence="3 4" key="1">
    <citation type="journal article" date="2019" name="PLoS ONE">
        <title>Genomic analyses reveal an absence of contemporary introgressive admixture between fin whales and blue whales, despite known hybrids.</title>
        <authorList>
            <person name="Westbury M.V."/>
            <person name="Petersen B."/>
            <person name="Lorenzen E.D."/>
        </authorList>
    </citation>
    <scope>NUCLEOTIDE SEQUENCE [LARGE SCALE GENOMIC DNA]</scope>
    <source>
        <strain evidence="3">FinWhale-01</strain>
    </source>
</reference>
<comment type="caution">
    <text evidence="3">The sequence shown here is derived from an EMBL/GenBank/DDBJ whole genome shotgun (WGS) entry which is preliminary data.</text>
</comment>
<name>A0A6A1QHJ6_BALPH</name>